<dbReference type="OrthoDB" id="6538131at2"/>
<comment type="caution">
    <text evidence="8">The sequence shown here is derived from an EMBL/GenBank/DDBJ whole genome shotgun (WGS) entry which is preliminary data.</text>
</comment>
<feature type="transmembrane region" description="Helical" evidence="7">
    <location>
        <begin position="438"/>
        <end position="458"/>
    </location>
</feature>
<keyword evidence="4 7" id="KW-0812">Transmembrane</keyword>
<dbReference type="InterPro" id="IPR006726">
    <property type="entry name" value="PHBA_efflux_AaeB/fusaric-R"/>
</dbReference>
<feature type="transmembrane region" description="Helical" evidence="7">
    <location>
        <begin position="520"/>
        <end position="544"/>
    </location>
</feature>
<feature type="transmembrane region" description="Helical" evidence="7">
    <location>
        <begin position="408"/>
        <end position="426"/>
    </location>
</feature>
<keyword evidence="9" id="KW-1185">Reference proteome</keyword>
<protein>
    <recommendedName>
        <fullName evidence="10">Fusaric acid resistance protein</fullName>
    </recommendedName>
</protein>
<dbReference type="PANTHER" id="PTHR30509">
    <property type="entry name" value="P-HYDROXYBENZOIC ACID EFFLUX PUMP SUBUNIT-RELATED"/>
    <property type="match status" value="1"/>
</dbReference>
<evidence type="ECO:0000256" key="6">
    <source>
        <dbReference type="ARBA" id="ARBA00023136"/>
    </source>
</evidence>
<evidence type="ECO:0008006" key="10">
    <source>
        <dbReference type="Google" id="ProtNLM"/>
    </source>
</evidence>
<gene>
    <name evidence="8" type="ORF">CRV06_14150</name>
</gene>
<evidence type="ECO:0000256" key="2">
    <source>
        <dbReference type="ARBA" id="ARBA00022448"/>
    </source>
</evidence>
<dbReference type="PANTHER" id="PTHR30509:SF9">
    <property type="entry name" value="MULTIDRUG RESISTANCE PROTEIN MDTO"/>
    <property type="match status" value="1"/>
</dbReference>
<feature type="transmembrane region" description="Helical" evidence="7">
    <location>
        <begin position="123"/>
        <end position="141"/>
    </location>
</feature>
<keyword evidence="5 7" id="KW-1133">Transmembrane helix</keyword>
<feature type="transmembrane region" description="Helical" evidence="7">
    <location>
        <begin position="21"/>
        <end position="45"/>
    </location>
</feature>
<evidence type="ECO:0000256" key="3">
    <source>
        <dbReference type="ARBA" id="ARBA00022475"/>
    </source>
</evidence>
<evidence type="ECO:0000313" key="8">
    <source>
        <dbReference type="EMBL" id="RXJ61308.1"/>
    </source>
</evidence>
<evidence type="ECO:0000256" key="7">
    <source>
        <dbReference type="SAM" id="Phobius"/>
    </source>
</evidence>
<dbReference type="Proteomes" id="UP000290191">
    <property type="component" value="Unassembled WGS sequence"/>
</dbReference>
<feature type="transmembrane region" description="Helical" evidence="7">
    <location>
        <begin position="75"/>
        <end position="93"/>
    </location>
</feature>
<sequence length="701" mass="80542">MLAITKENFKLAANEWTSKDLPGFIYVLKSVTASLLALCLCMVFNLQMPQTSVFTLFIVMQPFSGLVFSKSFYRLIGTVLGTIMAIALLGAFAQDRVSFTIFFALWVGLCSAVGFMARNFMTYGFVLSGYTIALVTMPIMETPSEVFNFGIDRLSEVLIGLLSASFVSEVLFPQNLSKSLIKSEKNKFKLILENLLNKQSLFNFETPTINYSRDILGSDSLRVNSSFETNLKKVDKIYYKRLNFEFMHICTTFFSLRNIINNSKDDKVFLESLKKIYDDFEVALKEFQEKPIEAKNINSLLFKLKEVKVKSKNIIEEEKQRLQLNSFESQNDFRSITHLIKRLENELYEYCNTYYNFISKNKKIKISQNFTQNLKFSTYSDNVLIFTMITRATFALIVMMSLWMITGWHYAVFAVIPAVANTLLVSTAPNPYGITKNMIIGTVLGLIITPIYNFYLIPAYVNDLFTLCLVLTPALAFISLLMILPGKGLMGFGILLIFINTCAIYTHYNMTFEFFADISIATIIGMLISAYSFVLMDFASNAWIESRVKKVLSKQISVLTQDDLALQRTKLEMLNFDLMQRYSMVGRLDNKTNSKIFIWILSTLEIGKSIINIRKKQTMFTQRKPVQIRIILNYLVKLFNEKDKTDKDKIVVKFKKLMNDLGNKHLKSANDQVLLKEIYLELSIIYSIIKNRKFLPLNEEN</sequence>
<feature type="transmembrane region" description="Helical" evidence="7">
    <location>
        <begin position="153"/>
        <end position="172"/>
    </location>
</feature>
<dbReference type="AlphaFoldDB" id="A0A4V1LPI4"/>
<proteinExistence type="predicted"/>
<dbReference type="Pfam" id="PF04632">
    <property type="entry name" value="FUSC"/>
    <property type="match status" value="1"/>
</dbReference>
<evidence type="ECO:0000256" key="5">
    <source>
        <dbReference type="ARBA" id="ARBA00022989"/>
    </source>
</evidence>
<dbReference type="RefSeq" id="WP_129082973.1">
    <property type="nucleotide sequence ID" value="NZ_CP041070.1"/>
</dbReference>
<feature type="transmembrane region" description="Helical" evidence="7">
    <location>
        <begin position="51"/>
        <end position="68"/>
    </location>
</feature>
<feature type="transmembrane region" description="Helical" evidence="7">
    <location>
        <begin position="99"/>
        <end position="116"/>
    </location>
</feature>
<keyword evidence="6 7" id="KW-0472">Membrane</keyword>
<dbReference type="GO" id="GO:0022857">
    <property type="term" value="F:transmembrane transporter activity"/>
    <property type="evidence" value="ECO:0007669"/>
    <property type="project" value="InterPro"/>
</dbReference>
<feature type="transmembrane region" description="Helical" evidence="7">
    <location>
        <begin position="383"/>
        <end position="402"/>
    </location>
</feature>
<comment type="subcellular location">
    <subcellularLocation>
        <location evidence="1">Cell membrane</location>
        <topology evidence="1">Multi-pass membrane protein</topology>
    </subcellularLocation>
</comment>
<dbReference type="EMBL" id="PDKO01000017">
    <property type="protein sequence ID" value="RXJ61308.1"/>
    <property type="molecule type" value="Genomic_DNA"/>
</dbReference>
<reference evidence="8 9" key="1">
    <citation type="submission" date="2017-10" db="EMBL/GenBank/DDBJ databases">
        <title>Genomics of the genus Arcobacter.</title>
        <authorList>
            <person name="Perez-Cataluna A."/>
            <person name="Figueras M.J."/>
        </authorList>
    </citation>
    <scope>NUCLEOTIDE SEQUENCE [LARGE SCALE GENOMIC DNA]</scope>
    <source>
        <strain evidence="8 9">DSM 24636</strain>
    </source>
</reference>
<evidence type="ECO:0000313" key="9">
    <source>
        <dbReference type="Proteomes" id="UP000290191"/>
    </source>
</evidence>
<keyword evidence="3" id="KW-1003">Cell membrane</keyword>
<evidence type="ECO:0000256" key="1">
    <source>
        <dbReference type="ARBA" id="ARBA00004651"/>
    </source>
</evidence>
<dbReference type="STRING" id="877500.GCA_000935065_00654"/>
<name>A0A4V1LPI4_9BACT</name>
<accession>A0A4V1LPI4</accession>
<dbReference type="GO" id="GO:0005886">
    <property type="term" value="C:plasma membrane"/>
    <property type="evidence" value="ECO:0007669"/>
    <property type="project" value="UniProtKB-SubCell"/>
</dbReference>
<keyword evidence="2" id="KW-0813">Transport</keyword>
<organism evidence="8 9">
    <name type="scientific">Halarcobacter anaerophilus</name>
    <dbReference type="NCBI Taxonomy" id="877500"/>
    <lineage>
        <taxon>Bacteria</taxon>
        <taxon>Pseudomonadati</taxon>
        <taxon>Campylobacterota</taxon>
        <taxon>Epsilonproteobacteria</taxon>
        <taxon>Campylobacterales</taxon>
        <taxon>Arcobacteraceae</taxon>
        <taxon>Halarcobacter</taxon>
    </lineage>
</organism>
<evidence type="ECO:0000256" key="4">
    <source>
        <dbReference type="ARBA" id="ARBA00022692"/>
    </source>
</evidence>